<reference evidence="2" key="1">
    <citation type="journal article" date="2024" name="Proc. Natl. Acad. Sci. U.S.A.">
        <title>Extraordinary preservation of gene collinearity over three hundred million years revealed in homosporous lycophytes.</title>
        <authorList>
            <person name="Li C."/>
            <person name="Wickell D."/>
            <person name="Kuo L.Y."/>
            <person name="Chen X."/>
            <person name="Nie B."/>
            <person name="Liao X."/>
            <person name="Peng D."/>
            <person name="Ji J."/>
            <person name="Jenkins J."/>
            <person name="Williams M."/>
            <person name="Shu S."/>
            <person name="Plott C."/>
            <person name="Barry K."/>
            <person name="Rajasekar S."/>
            <person name="Grimwood J."/>
            <person name="Han X."/>
            <person name="Sun S."/>
            <person name="Hou Z."/>
            <person name="He W."/>
            <person name="Dai G."/>
            <person name="Sun C."/>
            <person name="Schmutz J."/>
            <person name="Leebens-Mack J.H."/>
            <person name="Li F.W."/>
            <person name="Wang L."/>
        </authorList>
    </citation>
    <scope>NUCLEOTIDE SEQUENCE [LARGE SCALE GENOMIC DNA]</scope>
    <source>
        <strain evidence="2">cv. PW_Plant_1</strain>
    </source>
</reference>
<dbReference type="EMBL" id="CM055093">
    <property type="protein sequence ID" value="KAJ7564899.1"/>
    <property type="molecule type" value="Genomic_DNA"/>
</dbReference>
<dbReference type="Proteomes" id="UP001162992">
    <property type="component" value="Chromosome 2"/>
</dbReference>
<evidence type="ECO:0000313" key="1">
    <source>
        <dbReference type="EMBL" id="KAJ7564899.1"/>
    </source>
</evidence>
<protein>
    <submittedName>
        <fullName evidence="1">Uncharacterized protein</fullName>
    </submittedName>
</protein>
<gene>
    <name evidence="1" type="ORF">O6H91_02G038800</name>
</gene>
<accession>A0ACC2EEC7</accession>
<name>A0ACC2EEC7_DIPCM</name>
<keyword evidence="2" id="KW-1185">Reference proteome</keyword>
<comment type="caution">
    <text evidence="1">The sequence shown here is derived from an EMBL/GenBank/DDBJ whole genome shotgun (WGS) entry which is preliminary data.</text>
</comment>
<sequence>MEPLDEVVVFKEVPAATLKDSKHKLQESMEYREPKRLKVEHIESKRIVSTEDFRVGKQIDEMAAVFVKREPENDHSIVNACSSNLGAADSSEHCDINQSLRLGCTLRLDLDLNAVWHEDEDLDNESNPNLPLEESNNTRQFSEIAITNLANDSLHIAEDGTVSQKEVWTSEATLKHIEATQVVKSIHRPLKGRLEGPADFPGAVGKGDLIKECYCCKKPEGRRNTLICDGCEGSFHLACSKLRHSAAVELQDWMCSACATKGNNRRWPLGKIGRTYETKETNSISNKEVRANHIGNINAGTGTEDILLGLRKTNWMNTQQLHLHGSTGSSIIVNAAQKLGTSLVGVIENDWPCQEIHQKDLKEGSQRVQGQISLSFGPKKFGFNETSISRCESPVEISKETEILKSSSENLEDPKICLLTGAENNLAITGTNVSNLERHSLYVEIGGDAQTIEHSENQDRIIHVGEIKAFFESSADKFEKADMDFANTDEELKRLEHNAMQSLKAFIQEKQGCLGEGWRVEVKRRKKEPNSIVDKIFYSPDKQKFRSRVEVARFLGLLDSKTDKMDGSVFETEAILVDQDQQLKPGYVVVVEGSGKQLLMDGGPNHLPAGGTDCVINQASKHAQHVRYCGKQNGGRKRKTHSLRDRFRWHQRACKATEGFRPPFLFADMMIESLGAADSRSSYHDETHIWPVGYRVTWHSPQFCSFFIGEVLEGGMSGPIFRITRRSCCTVPHHMDNQVDLHVPNLTASSTAEANEEERERMSVRIDGTEAGVCGQHVDDSLIVEELHIKDGVTVVPEPTNSCSRQAANGMSQYYNEDDLQVLILLGDLVSEEKSNFSFNETVCQSNTAKSTIIPCTATPEMDNKILITEDLDVRTSHADGFTVTIGTNRTAGDMLCNTSLMTEVPLEQGDGRIRLSVLTEGMGCEQSNVQAEYAGRDSKQKMSVDENNPNTCTNSRAYGLDSDAILDKDLTVLAIHNQSDSETVNILQDPCLLYSVFEVVAEGSSPDEAWMKLTRQLVENCEGSFDMSKQFQIMCPQAKVLSGVAVPSTKVKQAIESPTDQNETAFIEKYQQLKHSDQSVEGGSNCEARRAFLINMLGNHHFDLDDPLVQSLIEALPGTEHCINYKFLGQRGLDIGKEKVVDGLSTCKSLVSADECGKKRVYSNFLTANDVDMEAAKKLKRDLLEKENRSPPPTGQLIGNKFPPELVGDLIEVFEFVCRFAEVLGLEQPPVLEDLEEAFLNPFLAEECKSQLEPQTRSFDRTTSSIEAQVPSDVTQEGGSALIATIHIHLLKLLLADFQNKYTIFFEMDGELEDPKPKKGRPKNSERSPGCKVKGSSLPLNLITWPEVARRYMNAVLADQRNGPSMDIGYQERFKFLRCLQGDGGILCGAITGLSGADADAQFLAEAERTLSGKPAGSVSRDILGSGALKTEDTEKSVMDKSENKNSETWFSILEPVAKLPTNVGSRIKNRVLEALAAGAPDWAKEVLERSIQKDVYKSNAAGQTKNAVLSVLEKFHGKEMVPKRRRKSMKKPSSSPDFLMRRCRLVLRHVLSLDQCQAFLSFLQGTIPGSFINDGENSEKAVQLVARPLDFRTVDLRLAAGAYGESHEAFAADVRQIWRNVHLVYPSGSEAVELANFLSGVFESLYTEQVVNMAHEPEDGNLHAARLQKPVGEKRVSSSKDIVKVSAEAGSEETVNPSHAMELFHAQVKDQSAGMNGEFPKAPWEEEGVCKVCGIDEDDDHVLLCDACDAEYHIYCLTPQLTKIPEGNWYCPSCVGVGKALLEAVPPVESNNLNTEKVLEEKVPEKKDSTLQSHVFDALRHMADKLEKKDYWQLCVADRVSLLKLLCDNALETQKIREHLEKCADIVSELQQKLRTLTVERRNCVTLSSFSPHGSSNGSKMTAITSHMADSGNRDVHEEKVGMSSDSVPFETMVLGRNSGYDHAVLNLKPTSNHAKLGNANPLMISQRWALTSEAGNSFSRSNNVKDNSLHTLQILDNQNEQIFSCETPISVDGQVFSSGERGKAGISEGQNLGQCISTNLNLKGLAGGEERQLATALESTLNEGISLRRVEQKTGIYLEQHTNLEIMNHEPKLVFDDPLVAKLDLVAPPDENAFISNLDKLASQKHVESSCVRDANVTRMMKTTETQECRIPENKSVHQYADTAKKALVNAHDKGLIHMGKSQEEEGLRDMLIQGNIFTSAVSSKNSIAVLDKEICRIQRRLLDACPRRELMGRDEFGRLYWALSLPNKRDWLVVQEKEADFPGQRGVEVINEAARITNQDSNQLNEPHMGGTFAFDKATSLGTQIIKTSTLQRNEDLGKADVESSTNGLDDKTRNFRWLSYHNHEDIDKLFTWFTSSSQQEKELKATLLQWRYLSRTLAAPSIMEGNHRSQLSDGEPAMLKKRQTKHSSDETGDVFLLSKARKVLQIRSVTPQAIEIPEESQSLKKRGRKIKEKCKGDQTLSRCDCLEPLYPLRYHCQSCHETYDSVQELETHKEGQCLQVSFSKLDKRPKESSCFTNEKRSGPPGKGAPVVHLNNAVPGPLRGHPSQRLLKEKAQECTLEEQFRDKEKHPLVEREAKKGSLSSSKRILPEIPDLSLVSVMFTSSETIRDRILQIGCIADKGPTFAPALSYAPFFDPMHKITSSHLEKADLSSEPFVSTRRACGNESFGLGKTGECTMGSSIKFLGTYSTSEYARDLTGSLHSYTERERDLRDGPGKPHGHSAPSEVHSLPDKERSVAELGELGNKKNSVPTAVFLPLHGNNRFILKKLQSMLLDIEAALTNNSLEPARSLSSRRRAWRSLVKAATSIYEMVEAVVLLEQMIKGDQLRPFWGLWCSISASLKTSTMSALALRLYTLDWAIIYDVTCGDDETKALDSTQPKKKGKKKAKVDDV</sequence>
<proteinExistence type="predicted"/>
<organism evidence="1 2">
    <name type="scientific">Diphasiastrum complanatum</name>
    <name type="common">Issler's clubmoss</name>
    <name type="synonym">Lycopodium complanatum</name>
    <dbReference type="NCBI Taxonomy" id="34168"/>
    <lineage>
        <taxon>Eukaryota</taxon>
        <taxon>Viridiplantae</taxon>
        <taxon>Streptophyta</taxon>
        <taxon>Embryophyta</taxon>
        <taxon>Tracheophyta</taxon>
        <taxon>Lycopodiopsida</taxon>
        <taxon>Lycopodiales</taxon>
        <taxon>Lycopodiaceae</taxon>
        <taxon>Lycopodioideae</taxon>
        <taxon>Diphasiastrum</taxon>
    </lineage>
</organism>
<evidence type="ECO:0000313" key="2">
    <source>
        <dbReference type="Proteomes" id="UP001162992"/>
    </source>
</evidence>